<organism evidence="3 4">
    <name type="scientific">Devosia nitrariae</name>
    <dbReference type="NCBI Taxonomy" id="2071872"/>
    <lineage>
        <taxon>Bacteria</taxon>
        <taxon>Pseudomonadati</taxon>
        <taxon>Pseudomonadota</taxon>
        <taxon>Alphaproteobacteria</taxon>
        <taxon>Hyphomicrobiales</taxon>
        <taxon>Devosiaceae</taxon>
        <taxon>Devosia</taxon>
    </lineage>
</organism>
<dbReference type="InterPro" id="IPR036291">
    <property type="entry name" value="NAD(P)-bd_dom_sf"/>
</dbReference>
<evidence type="ECO:0000313" key="3">
    <source>
        <dbReference type="EMBL" id="GLQ52832.1"/>
    </source>
</evidence>
<dbReference type="RefSeq" id="WP_284338301.1">
    <property type="nucleotide sequence ID" value="NZ_BSNS01000001.1"/>
</dbReference>
<comment type="caution">
    <text evidence="3">The sequence shown here is derived from an EMBL/GenBank/DDBJ whole genome shotgun (WGS) entry which is preliminary data.</text>
</comment>
<dbReference type="InterPro" id="IPR002347">
    <property type="entry name" value="SDR_fam"/>
</dbReference>
<dbReference type="SUPFAM" id="SSF51735">
    <property type="entry name" value="NAD(P)-binding Rossmann-fold domains"/>
    <property type="match status" value="1"/>
</dbReference>
<dbReference type="Proteomes" id="UP001156691">
    <property type="component" value="Unassembled WGS sequence"/>
</dbReference>
<evidence type="ECO:0000313" key="4">
    <source>
        <dbReference type="Proteomes" id="UP001156691"/>
    </source>
</evidence>
<comment type="similarity">
    <text evidence="2">Belongs to the short-chain dehydrogenases/reductases (SDR) family.</text>
</comment>
<dbReference type="PANTHER" id="PTHR43157:SF31">
    <property type="entry name" value="PHOSPHATIDYLINOSITOL-GLYCAN BIOSYNTHESIS CLASS F PROTEIN"/>
    <property type="match status" value="1"/>
</dbReference>
<protein>
    <submittedName>
        <fullName evidence="3">Oxidoreductase</fullName>
    </submittedName>
</protein>
<dbReference type="EMBL" id="BSNS01000001">
    <property type="protein sequence ID" value="GLQ52832.1"/>
    <property type="molecule type" value="Genomic_DNA"/>
</dbReference>
<name>A0ABQ5VYE2_9HYPH</name>
<reference evidence="4" key="1">
    <citation type="journal article" date="2019" name="Int. J. Syst. Evol. Microbiol.">
        <title>The Global Catalogue of Microorganisms (GCM) 10K type strain sequencing project: providing services to taxonomists for standard genome sequencing and annotation.</title>
        <authorList>
            <consortium name="The Broad Institute Genomics Platform"/>
            <consortium name="The Broad Institute Genome Sequencing Center for Infectious Disease"/>
            <person name="Wu L."/>
            <person name="Ma J."/>
        </authorList>
    </citation>
    <scope>NUCLEOTIDE SEQUENCE [LARGE SCALE GENOMIC DNA]</scope>
    <source>
        <strain evidence="4">NBRC 112416</strain>
    </source>
</reference>
<evidence type="ECO:0000256" key="2">
    <source>
        <dbReference type="RuleBase" id="RU000363"/>
    </source>
</evidence>
<keyword evidence="4" id="KW-1185">Reference proteome</keyword>
<dbReference type="Pfam" id="PF00106">
    <property type="entry name" value="adh_short"/>
    <property type="match status" value="1"/>
</dbReference>
<evidence type="ECO:0000256" key="1">
    <source>
        <dbReference type="ARBA" id="ARBA00023002"/>
    </source>
</evidence>
<gene>
    <name evidence="3" type="ORF">GCM10010862_00900</name>
</gene>
<accession>A0ABQ5VYE2</accession>
<proteinExistence type="inferred from homology"/>
<dbReference type="Gene3D" id="3.40.50.720">
    <property type="entry name" value="NAD(P)-binding Rossmann-like Domain"/>
    <property type="match status" value="1"/>
</dbReference>
<dbReference type="PRINTS" id="PR00081">
    <property type="entry name" value="GDHRDH"/>
</dbReference>
<keyword evidence="1" id="KW-0560">Oxidoreductase</keyword>
<dbReference type="PRINTS" id="PR00080">
    <property type="entry name" value="SDRFAMILY"/>
</dbReference>
<sequence>MDHSFTTIVVTGSTDGLGRAVALELAAPGRRLILHGRDLERGEEVRRGAVEKGAQAQFHRADFASLAEVRALAETIGREVDRVDLLINNAGIGFGPPLQRRQTSVDGLELRLAVNYLAPYLLTELLRPLILARPPSRVINVASAGQHPIDFSNLMLTEGYSGSRAYRQAKLAMIMWTMELAAELGPQGVTVVSLHPAPFMNTTMVRQAWGVPMSSVAQGVAAVMNLVEMDIPPELNGAYFNGLSRASPHAQAQDVEVRRQLVEMTRKLVGLDAEVGAVTRTWTPGSSSA</sequence>
<dbReference type="PANTHER" id="PTHR43157">
    <property type="entry name" value="PHOSPHATIDYLINOSITOL-GLYCAN BIOSYNTHESIS CLASS F PROTEIN-RELATED"/>
    <property type="match status" value="1"/>
</dbReference>